<reference evidence="1 2" key="1">
    <citation type="submission" date="2015-02" db="EMBL/GenBank/DDBJ databases">
        <title>Draft genome sequences of ten Microbacterium spp. with emphasis on heavy metal contaminated environments.</title>
        <authorList>
            <person name="Corretto E."/>
        </authorList>
    </citation>
    <scope>NUCLEOTIDE SEQUENCE [LARGE SCALE GENOMIC DNA]</scope>
    <source>
        <strain evidence="1 2">ARN176</strain>
    </source>
</reference>
<organism evidence="1 2">
    <name type="scientific">Microbacterium azadirachtae</name>
    <dbReference type="NCBI Taxonomy" id="582680"/>
    <lineage>
        <taxon>Bacteria</taxon>
        <taxon>Bacillati</taxon>
        <taxon>Actinomycetota</taxon>
        <taxon>Actinomycetes</taxon>
        <taxon>Micrococcales</taxon>
        <taxon>Microbacteriaceae</taxon>
        <taxon>Microbacterium</taxon>
    </lineage>
</organism>
<evidence type="ECO:0000313" key="1">
    <source>
        <dbReference type="EMBL" id="KJL33732.1"/>
    </source>
</evidence>
<evidence type="ECO:0008006" key="3">
    <source>
        <dbReference type="Google" id="ProtNLM"/>
    </source>
</evidence>
<evidence type="ECO:0000313" key="2">
    <source>
        <dbReference type="Proteomes" id="UP000033740"/>
    </source>
</evidence>
<proteinExistence type="predicted"/>
<dbReference type="Pfam" id="PF14100">
    <property type="entry name" value="DUF6807"/>
    <property type="match status" value="1"/>
</dbReference>
<dbReference type="STRING" id="582680.RS86_01529"/>
<dbReference type="InterPro" id="IPR029475">
    <property type="entry name" value="DUF6807"/>
</dbReference>
<dbReference type="AlphaFoldDB" id="A0A0F0LKK1"/>
<comment type="caution">
    <text evidence="1">The sequence shown here is derived from an EMBL/GenBank/DDBJ whole genome shotgun (WGS) entry which is preliminary data.</text>
</comment>
<accession>A0A0F0LKK1</accession>
<dbReference type="RefSeq" id="WP_045271620.1">
    <property type="nucleotide sequence ID" value="NZ_JYIX01000032.1"/>
</dbReference>
<dbReference type="Proteomes" id="UP000033740">
    <property type="component" value="Unassembled WGS sequence"/>
</dbReference>
<dbReference type="EMBL" id="JYIX01000032">
    <property type="protein sequence ID" value="KJL33732.1"/>
    <property type="molecule type" value="Genomic_DNA"/>
</dbReference>
<protein>
    <recommendedName>
        <fullName evidence="3">Methane oxygenase PmoA</fullName>
    </recommendedName>
</protein>
<name>A0A0F0LKK1_9MICO</name>
<gene>
    <name evidence="1" type="ORF">RS86_01529</name>
</gene>
<dbReference type="PATRIC" id="fig|582680.6.peg.1572"/>
<keyword evidence="2" id="KW-1185">Reference proteome</keyword>
<sequence>MNIVDHGDLLVVEHDDVELARYVVVSDAPAFEAPKPYLHPLRTLAGDVVTNFRPHDHRWHKGLQLTCTDLSGHNLWGGHTWVDGTGYTALDNVGRMDPDGPPTVTNDEIAHELVWRSARGEDLIGEHRSLRFELLDDKTWALTWTGELRNLTDESLSFGSPATRGLAGSGYSGLWWRGPRSFTGGQVLLPTGSAPASEARGSDAEWLAFIGAHDGVDRSSTLVFEQTMPTERFRTRWFVRSEEFAAVNPSWAFERTFPLEPDETARIGYRVTIADGALSLEDIERLRSLR</sequence>